<keyword evidence="6" id="KW-0275">Fatty acid biosynthesis</keyword>
<keyword evidence="5" id="KW-0443">Lipid metabolism</keyword>
<evidence type="ECO:0000313" key="7">
    <source>
        <dbReference type="Proteomes" id="UP000492821"/>
    </source>
</evidence>
<evidence type="ECO:0000313" key="8">
    <source>
        <dbReference type="WBParaSite" id="Pan_g17592.t1"/>
    </source>
</evidence>
<dbReference type="GO" id="GO:0000035">
    <property type="term" value="F:acyl binding"/>
    <property type="evidence" value="ECO:0007669"/>
    <property type="project" value="TreeGrafter"/>
</dbReference>
<evidence type="ECO:0000256" key="5">
    <source>
        <dbReference type="ARBA" id="ARBA00023098"/>
    </source>
</evidence>
<keyword evidence="1" id="KW-0596">Phosphopantetheine</keyword>
<dbReference type="PANTHER" id="PTHR20863:SF28">
    <property type="entry name" value="ACYL CARRIER PROTEIN, MITOCHONDRIAL"/>
    <property type="match status" value="1"/>
</dbReference>
<evidence type="ECO:0000256" key="4">
    <source>
        <dbReference type="ARBA" id="ARBA00022832"/>
    </source>
</evidence>
<dbReference type="InterPro" id="IPR036736">
    <property type="entry name" value="ACP-like_sf"/>
</dbReference>
<organism evidence="7 8">
    <name type="scientific">Panagrellus redivivus</name>
    <name type="common">Microworm</name>
    <dbReference type="NCBI Taxonomy" id="6233"/>
    <lineage>
        <taxon>Eukaryota</taxon>
        <taxon>Metazoa</taxon>
        <taxon>Ecdysozoa</taxon>
        <taxon>Nematoda</taxon>
        <taxon>Chromadorea</taxon>
        <taxon>Rhabditida</taxon>
        <taxon>Tylenchina</taxon>
        <taxon>Panagrolaimomorpha</taxon>
        <taxon>Panagrolaimoidea</taxon>
        <taxon>Panagrolaimidae</taxon>
        <taxon>Panagrellus</taxon>
    </lineage>
</organism>
<proteinExistence type="predicted"/>
<name>A0A7E4V7S5_PANRE</name>
<dbReference type="GO" id="GO:0000036">
    <property type="term" value="F:acyl carrier activity"/>
    <property type="evidence" value="ECO:0007669"/>
    <property type="project" value="TreeGrafter"/>
</dbReference>
<evidence type="ECO:0000256" key="2">
    <source>
        <dbReference type="ARBA" id="ARBA00022516"/>
    </source>
</evidence>
<dbReference type="AlphaFoldDB" id="A0A7E4V7S5"/>
<reference evidence="7" key="1">
    <citation type="journal article" date="2013" name="Genetics">
        <title>The draft genome and transcriptome of Panagrellus redivivus are shaped by the harsh demands of a free-living lifestyle.</title>
        <authorList>
            <person name="Srinivasan J."/>
            <person name="Dillman A.R."/>
            <person name="Macchietto M.G."/>
            <person name="Heikkinen L."/>
            <person name="Lakso M."/>
            <person name="Fracchia K.M."/>
            <person name="Antoshechkin I."/>
            <person name="Mortazavi A."/>
            <person name="Wong G."/>
            <person name="Sternberg P.W."/>
        </authorList>
    </citation>
    <scope>NUCLEOTIDE SEQUENCE [LARGE SCALE GENOMIC DNA]</scope>
    <source>
        <strain evidence="7">MT8872</strain>
    </source>
</reference>
<dbReference type="Gene3D" id="1.10.1200.10">
    <property type="entry name" value="ACP-like"/>
    <property type="match status" value="1"/>
</dbReference>
<dbReference type="GO" id="GO:0005739">
    <property type="term" value="C:mitochondrion"/>
    <property type="evidence" value="ECO:0007669"/>
    <property type="project" value="TreeGrafter"/>
</dbReference>
<reference evidence="8" key="2">
    <citation type="submission" date="2020-10" db="UniProtKB">
        <authorList>
            <consortium name="WormBaseParasite"/>
        </authorList>
    </citation>
    <scope>IDENTIFICATION</scope>
</reference>
<evidence type="ECO:0000256" key="6">
    <source>
        <dbReference type="ARBA" id="ARBA00023160"/>
    </source>
</evidence>
<dbReference type="SUPFAM" id="SSF47336">
    <property type="entry name" value="ACP-like"/>
    <property type="match status" value="1"/>
</dbReference>
<keyword evidence="2" id="KW-0444">Lipid biosynthesis</keyword>
<accession>A0A7E4V7S5</accession>
<dbReference type="Proteomes" id="UP000492821">
    <property type="component" value="Unassembled WGS sequence"/>
</dbReference>
<keyword evidence="4" id="KW-0276">Fatty acid metabolism</keyword>
<evidence type="ECO:0000256" key="3">
    <source>
        <dbReference type="ARBA" id="ARBA00022553"/>
    </source>
</evidence>
<evidence type="ECO:0000256" key="1">
    <source>
        <dbReference type="ARBA" id="ARBA00022450"/>
    </source>
</evidence>
<protein>
    <submittedName>
        <fullName evidence="8">Acyl carrier protein</fullName>
    </submittedName>
</protein>
<keyword evidence="7" id="KW-1185">Reference proteome</keyword>
<dbReference type="PANTHER" id="PTHR20863">
    <property type="entry name" value="ACYL CARRIER PROTEIN"/>
    <property type="match status" value="1"/>
</dbReference>
<dbReference type="WBParaSite" id="Pan_g17592.t1">
    <property type="protein sequence ID" value="Pan_g17592.t1"/>
    <property type="gene ID" value="Pan_g17592"/>
</dbReference>
<sequence length="78" mass="8699">MSAVRGVRVARTAYDRPSGLCQPGAGVGIRQRASLDHVEIVMAMEDEFGFEIPDGDGDRLKTPRDIFRYICDKEDVIE</sequence>
<keyword evidence="3" id="KW-0597">Phosphoprotein</keyword>
<dbReference type="InterPro" id="IPR003231">
    <property type="entry name" value="ACP"/>
</dbReference>